<comment type="similarity">
    <text evidence="2">Belongs to the MgtC/SapB family.</text>
</comment>
<keyword evidence="3" id="KW-1003">Cell membrane</keyword>
<dbReference type="PANTHER" id="PTHR33778">
    <property type="entry name" value="PROTEIN MGTC"/>
    <property type="match status" value="1"/>
</dbReference>
<keyword evidence="10" id="KW-1185">Reference proteome</keyword>
<evidence type="ECO:0000256" key="1">
    <source>
        <dbReference type="ARBA" id="ARBA00004651"/>
    </source>
</evidence>
<comment type="caution">
    <text evidence="9">The sequence shown here is derived from an EMBL/GenBank/DDBJ whole genome shotgun (WGS) entry which is preliminary data.</text>
</comment>
<evidence type="ECO:0000259" key="8">
    <source>
        <dbReference type="Pfam" id="PF02308"/>
    </source>
</evidence>
<evidence type="ECO:0000256" key="2">
    <source>
        <dbReference type="ARBA" id="ARBA00009298"/>
    </source>
</evidence>
<name>A0A0R2I559_9LACO</name>
<keyword evidence="4 7" id="KW-0812">Transmembrane</keyword>
<dbReference type="Pfam" id="PF02308">
    <property type="entry name" value="MgtC"/>
    <property type="match status" value="1"/>
</dbReference>
<evidence type="ECO:0000256" key="5">
    <source>
        <dbReference type="ARBA" id="ARBA00022989"/>
    </source>
</evidence>
<feature type="transmembrane region" description="Helical" evidence="7">
    <location>
        <begin position="51"/>
        <end position="68"/>
    </location>
</feature>
<dbReference type="InterPro" id="IPR003416">
    <property type="entry name" value="MgtC/SapB/SrpB/YhiD_fam"/>
</dbReference>
<evidence type="ECO:0000256" key="3">
    <source>
        <dbReference type="ARBA" id="ARBA00022475"/>
    </source>
</evidence>
<organism evidence="9 10">
    <name type="scientific">Limosilactobacillus secaliphilus</name>
    <dbReference type="NCBI Taxonomy" id="396268"/>
    <lineage>
        <taxon>Bacteria</taxon>
        <taxon>Bacillati</taxon>
        <taxon>Bacillota</taxon>
        <taxon>Bacilli</taxon>
        <taxon>Lactobacillales</taxon>
        <taxon>Lactobacillaceae</taxon>
        <taxon>Limosilactobacillus</taxon>
    </lineage>
</organism>
<dbReference type="PANTHER" id="PTHR33778:SF1">
    <property type="entry name" value="MAGNESIUM TRANSPORTER YHID-RELATED"/>
    <property type="match status" value="1"/>
</dbReference>
<dbReference type="InterPro" id="IPR049177">
    <property type="entry name" value="MgtC_SapB_SrpB_YhiD_N"/>
</dbReference>
<keyword evidence="5 7" id="KW-1133">Transmembrane helix</keyword>
<proteinExistence type="inferred from homology"/>
<accession>A0A0R2I559</accession>
<dbReference type="GO" id="GO:0005886">
    <property type="term" value="C:plasma membrane"/>
    <property type="evidence" value="ECO:0007669"/>
    <property type="project" value="UniProtKB-SubCell"/>
</dbReference>
<gene>
    <name evidence="9" type="ORF">IV45_GL000367</name>
</gene>
<feature type="transmembrane region" description="Helical" evidence="7">
    <location>
        <begin position="88"/>
        <end position="106"/>
    </location>
</feature>
<evidence type="ECO:0000256" key="7">
    <source>
        <dbReference type="SAM" id="Phobius"/>
    </source>
</evidence>
<protein>
    <recommendedName>
        <fullName evidence="8">MgtC/SapB/SrpB/YhiD N-terminal domain-containing protein</fullName>
    </recommendedName>
</protein>
<keyword evidence="6 7" id="KW-0472">Membrane</keyword>
<evidence type="ECO:0000313" key="9">
    <source>
        <dbReference type="EMBL" id="KRN58742.1"/>
    </source>
</evidence>
<dbReference type="EMBL" id="JQBW01000009">
    <property type="protein sequence ID" value="KRN58742.1"/>
    <property type="molecule type" value="Genomic_DNA"/>
</dbReference>
<dbReference type="PRINTS" id="PR01837">
    <property type="entry name" value="MGTCSAPBPROT"/>
</dbReference>
<sequence length="241" mass="26353">MRYSGINYLKTRGDKKLAELDWCLRMILAAFCGGVIGFERKSKAKSAGIRTHALIAIGAAMAMVVSKYGFFDLLSITHSNWGLDPSRIAAQVVSGIGFLGAGTIFISRNSNIINGLTTAAGIWVTGEIGMAYGSGLYGVGAVGTIFVIIAEILGKYFDQFAAKLGKNVSWFIEIDGNIEQLEAVVQQLNQYFVRPVDYSIYSYNEKVISFRIFGKLKSSVKTDEIFNLLIAMDRVKSADLE</sequence>
<evidence type="ECO:0000256" key="6">
    <source>
        <dbReference type="ARBA" id="ARBA00023136"/>
    </source>
</evidence>
<dbReference type="PATRIC" id="fig|396268.3.peg.371"/>
<feature type="domain" description="MgtC/SapB/SrpB/YhiD N-terminal" evidence="8">
    <location>
        <begin position="26"/>
        <end position="158"/>
    </location>
</feature>
<evidence type="ECO:0000313" key="10">
    <source>
        <dbReference type="Proteomes" id="UP000050934"/>
    </source>
</evidence>
<comment type="subcellular location">
    <subcellularLocation>
        <location evidence="1">Cell membrane</location>
        <topology evidence="1">Multi-pass membrane protein</topology>
    </subcellularLocation>
</comment>
<evidence type="ECO:0000256" key="4">
    <source>
        <dbReference type="ARBA" id="ARBA00022692"/>
    </source>
</evidence>
<dbReference type="AlphaFoldDB" id="A0A0R2I559"/>
<reference evidence="9 10" key="1">
    <citation type="journal article" date="2015" name="Genome Announc.">
        <title>Expanding the biotechnology potential of lactobacilli through comparative genomics of 213 strains and associated genera.</title>
        <authorList>
            <person name="Sun Z."/>
            <person name="Harris H.M."/>
            <person name="McCann A."/>
            <person name="Guo C."/>
            <person name="Argimon S."/>
            <person name="Zhang W."/>
            <person name="Yang X."/>
            <person name="Jeffery I.B."/>
            <person name="Cooney J.C."/>
            <person name="Kagawa T.F."/>
            <person name="Liu W."/>
            <person name="Song Y."/>
            <person name="Salvetti E."/>
            <person name="Wrobel A."/>
            <person name="Rasinkangas P."/>
            <person name="Parkhill J."/>
            <person name="Rea M.C."/>
            <person name="O'Sullivan O."/>
            <person name="Ritari J."/>
            <person name="Douillard F.P."/>
            <person name="Paul Ross R."/>
            <person name="Yang R."/>
            <person name="Briner A.E."/>
            <person name="Felis G.E."/>
            <person name="de Vos W.M."/>
            <person name="Barrangou R."/>
            <person name="Klaenhammer T.R."/>
            <person name="Caufield P.W."/>
            <person name="Cui Y."/>
            <person name="Zhang H."/>
            <person name="O'Toole P.W."/>
        </authorList>
    </citation>
    <scope>NUCLEOTIDE SEQUENCE [LARGE SCALE GENOMIC DNA]</scope>
    <source>
        <strain evidence="9 10">DSM 17896</strain>
    </source>
</reference>
<dbReference type="STRING" id="396268.IV45_GL000367"/>
<dbReference type="Proteomes" id="UP000050934">
    <property type="component" value="Unassembled WGS sequence"/>
</dbReference>
<feature type="transmembrane region" description="Helical" evidence="7">
    <location>
        <begin position="138"/>
        <end position="157"/>
    </location>
</feature>